<reference evidence="1 2" key="1">
    <citation type="submission" date="2019-03" db="EMBL/GenBank/DDBJ databases">
        <title>First draft genome of Liparis tanakae, snailfish: a comprehensive survey of snailfish specific genes.</title>
        <authorList>
            <person name="Kim W."/>
            <person name="Song I."/>
            <person name="Jeong J.-H."/>
            <person name="Kim D."/>
            <person name="Kim S."/>
            <person name="Ryu S."/>
            <person name="Song J.Y."/>
            <person name="Lee S.K."/>
        </authorList>
    </citation>
    <scope>NUCLEOTIDE SEQUENCE [LARGE SCALE GENOMIC DNA]</scope>
    <source>
        <tissue evidence="1">Muscle</tissue>
    </source>
</reference>
<organism evidence="1 2">
    <name type="scientific">Liparis tanakae</name>
    <name type="common">Tanaka's snailfish</name>
    <dbReference type="NCBI Taxonomy" id="230148"/>
    <lineage>
        <taxon>Eukaryota</taxon>
        <taxon>Metazoa</taxon>
        <taxon>Chordata</taxon>
        <taxon>Craniata</taxon>
        <taxon>Vertebrata</taxon>
        <taxon>Euteleostomi</taxon>
        <taxon>Actinopterygii</taxon>
        <taxon>Neopterygii</taxon>
        <taxon>Teleostei</taxon>
        <taxon>Neoteleostei</taxon>
        <taxon>Acanthomorphata</taxon>
        <taxon>Eupercaria</taxon>
        <taxon>Perciformes</taxon>
        <taxon>Cottioidei</taxon>
        <taxon>Cottales</taxon>
        <taxon>Liparidae</taxon>
        <taxon>Liparis</taxon>
    </lineage>
</organism>
<sequence>MSKTKTKSDNKTEKALAAEKEQFAKQQLHSISKTLVSGEASPKEKHVRSILVPESPRFILGNRERRQEPSWHLLA</sequence>
<dbReference type="AlphaFoldDB" id="A0A4Z2E2Q1"/>
<comment type="caution">
    <text evidence="1">The sequence shown here is derived from an EMBL/GenBank/DDBJ whole genome shotgun (WGS) entry which is preliminary data.</text>
</comment>
<gene>
    <name evidence="1" type="ORF">EYF80_066855</name>
</gene>
<dbReference type="Proteomes" id="UP000314294">
    <property type="component" value="Unassembled WGS sequence"/>
</dbReference>
<dbReference type="EMBL" id="SRLO01020093">
    <property type="protein sequence ID" value="TNN23028.1"/>
    <property type="molecule type" value="Genomic_DNA"/>
</dbReference>
<evidence type="ECO:0000313" key="2">
    <source>
        <dbReference type="Proteomes" id="UP000314294"/>
    </source>
</evidence>
<keyword evidence="2" id="KW-1185">Reference proteome</keyword>
<protein>
    <submittedName>
        <fullName evidence="1">Uncharacterized protein</fullName>
    </submittedName>
</protein>
<name>A0A4Z2E2Q1_9TELE</name>
<accession>A0A4Z2E2Q1</accession>
<proteinExistence type="predicted"/>
<evidence type="ECO:0000313" key="1">
    <source>
        <dbReference type="EMBL" id="TNN23028.1"/>
    </source>
</evidence>